<dbReference type="RefSeq" id="WP_176234124.1">
    <property type="nucleotide sequence ID" value="NZ_BLRY01000509.1"/>
</dbReference>
<name>A0A6V8PBC1_9ACTN</name>
<dbReference type="AlphaFoldDB" id="A0A6V8PBC1"/>
<dbReference type="Gene3D" id="3.30.830.10">
    <property type="entry name" value="Metalloenzyme, LuxS/M16 peptidase-like"/>
    <property type="match status" value="1"/>
</dbReference>
<sequence>MKSISRKEIYYGRYYSPSEIIKEINSISLRQVKELAENLLSGSEVALTALGPVSENDFNGIMG</sequence>
<organism evidence="1 2">
    <name type="scientific">Candidatus Hakubella thermalkaliphila</name>
    <dbReference type="NCBI Taxonomy" id="2754717"/>
    <lineage>
        <taxon>Bacteria</taxon>
        <taxon>Bacillati</taxon>
        <taxon>Actinomycetota</taxon>
        <taxon>Actinomycetota incertae sedis</taxon>
        <taxon>Candidatus Hakubellales</taxon>
        <taxon>Candidatus Hakubellaceae</taxon>
        <taxon>Candidatus Hakubella</taxon>
    </lineage>
</organism>
<comment type="caution">
    <text evidence="1">The sequence shown here is derived from an EMBL/GenBank/DDBJ whole genome shotgun (WGS) entry which is preliminary data.</text>
</comment>
<dbReference type="Proteomes" id="UP000591948">
    <property type="component" value="Unassembled WGS sequence"/>
</dbReference>
<gene>
    <name evidence="1" type="ORF">HKBW3S33_02340</name>
</gene>
<proteinExistence type="predicted"/>
<evidence type="ECO:0000313" key="2">
    <source>
        <dbReference type="Proteomes" id="UP000591948"/>
    </source>
</evidence>
<accession>A0A6V8PBC1</accession>
<dbReference type="EMBL" id="BLRY01000509">
    <property type="protein sequence ID" value="GFP28924.1"/>
    <property type="molecule type" value="Genomic_DNA"/>
</dbReference>
<reference evidence="1 2" key="1">
    <citation type="journal article" date="2020" name="Front. Microbiol.">
        <title>Single-cell genomics of novel Actinobacteria with the Wood-Ljungdahl pathway discovered in a serpentinizing system.</title>
        <authorList>
            <person name="Merino N."/>
            <person name="Kawai M."/>
            <person name="Boyd E.S."/>
            <person name="Colman D.R."/>
            <person name="McGlynn S.E."/>
            <person name="Nealson K.H."/>
            <person name="Kurokawa K."/>
            <person name="Hongoh Y."/>
        </authorList>
    </citation>
    <scope>NUCLEOTIDE SEQUENCE [LARGE SCALE GENOMIC DNA]</scope>
    <source>
        <strain evidence="1 2">S33</strain>
    </source>
</reference>
<keyword evidence="2" id="KW-1185">Reference proteome</keyword>
<dbReference type="InterPro" id="IPR011249">
    <property type="entry name" value="Metalloenz_LuxS/M16"/>
</dbReference>
<evidence type="ECO:0000313" key="1">
    <source>
        <dbReference type="EMBL" id="GFP28924.1"/>
    </source>
</evidence>
<evidence type="ECO:0008006" key="3">
    <source>
        <dbReference type="Google" id="ProtNLM"/>
    </source>
</evidence>
<dbReference type="SUPFAM" id="SSF63411">
    <property type="entry name" value="LuxS/MPP-like metallohydrolase"/>
    <property type="match status" value="1"/>
</dbReference>
<protein>
    <recommendedName>
        <fullName evidence="3">Peptidase M16 N-terminal domain-containing protein</fullName>
    </recommendedName>
</protein>
<dbReference type="GO" id="GO:0046872">
    <property type="term" value="F:metal ion binding"/>
    <property type="evidence" value="ECO:0007669"/>
    <property type="project" value="InterPro"/>
</dbReference>